<dbReference type="Pfam" id="PF02825">
    <property type="entry name" value="WWE"/>
    <property type="match status" value="1"/>
</dbReference>
<feature type="transmembrane region" description="Helical" evidence="2">
    <location>
        <begin position="268"/>
        <end position="290"/>
    </location>
</feature>
<name>A0A1I7WI38_HETBA</name>
<dbReference type="SMART" id="SM00165">
    <property type="entry name" value="UBA"/>
    <property type="match status" value="1"/>
</dbReference>
<feature type="domain" description="UBA" evidence="3">
    <location>
        <begin position="51"/>
        <end position="90"/>
    </location>
</feature>
<feature type="region of interest" description="Disordered" evidence="1">
    <location>
        <begin position="129"/>
        <end position="157"/>
    </location>
</feature>
<protein>
    <submittedName>
        <fullName evidence="5">UBA domain-containing protein</fullName>
    </submittedName>
</protein>
<keyword evidence="2" id="KW-0812">Transmembrane</keyword>
<dbReference type="InterPro" id="IPR004170">
    <property type="entry name" value="WWE_dom"/>
</dbReference>
<keyword evidence="2" id="KW-1133">Transmembrane helix</keyword>
<dbReference type="Proteomes" id="UP000095283">
    <property type="component" value="Unplaced"/>
</dbReference>
<evidence type="ECO:0000313" key="5">
    <source>
        <dbReference type="WBParaSite" id="Hba_04670"/>
    </source>
</evidence>
<dbReference type="Gene3D" id="1.10.8.10">
    <property type="entry name" value="DNA helicase RuvA subunit, C-terminal domain"/>
    <property type="match status" value="1"/>
</dbReference>
<dbReference type="WBParaSite" id="Hba_04670">
    <property type="protein sequence ID" value="Hba_04670"/>
    <property type="gene ID" value="Hba_04670"/>
</dbReference>
<feature type="transmembrane region" description="Helical" evidence="2">
    <location>
        <begin position="190"/>
        <end position="214"/>
    </location>
</feature>
<feature type="transmembrane region" description="Helical" evidence="2">
    <location>
        <begin position="469"/>
        <end position="489"/>
    </location>
</feature>
<dbReference type="SUPFAM" id="SSF117839">
    <property type="entry name" value="WWE domain"/>
    <property type="match status" value="1"/>
</dbReference>
<feature type="transmembrane region" description="Helical" evidence="2">
    <location>
        <begin position="518"/>
        <end position="540"/>
    </location>
</feature>
<accession>A0A1I7WI38</accession>
<evidence type="ECO:0000313" key="4">
    <source>
        <dbReference type="Proteomes" id="UP000095283"/>
    </source>
</evidence>
<proteinExistence type="predicted"/>
<evidence type="ECO:0000256" key="1">
    <source>
        <dbReference type="SAM" id="MobiDB-lite"/>
    </source>
</evidence>
<keyword evidence="4" id="KW-1185">Reference proteome</keyword>
<sequence length="553" mass="63088">MSVVLFDERRQPFHAMLQRFYTSGCHQSFCELITGKLAPALCGEHNKVQQLIPEETIRQLMDMGFDREDVMQALMECGTAQEATEWLISRASQQNVAHDNPLAALIRQNIFVEVGSRAELLSENAQENREAGTLSASTHEQSDGRQAAGADSPLNMEDPIEKPIITPLRELKIDVCFQNFKLRPKYFHCLLFYFIFRPMLVFINSGLLVLWRMIIKLADYCNGPRCHGFTHRTVSESSCNSYPLCLSTFRACRYCCSTFSWGTDTYSWILVSALIFSSLLSPVVLWLDLYDKSMRAIKRRKLLKSGTMQLKWSYLADEDRFTGSRSEIIYKFSKKWQPYSPSSLVQLNKAFFAGKTSCVVKIPRKEKDFTVDFTTMKQNDGGINVNAVFAELPDGVDIDIGHIMLSVSEPVVLIQKKRIFCSIILTQGGIAALLHLKCATTPLTSVLTSLIIRQCIEDEAMLTQAGYRFIFIILRINSFRMLCSLLHIISGINQILQGNSTLKCFEKLLSMYAYVNNYFILMFIVVNIFKICLFLGCTIYKCPNIFYLFFSYL</sequence>
<evidence type="ECO:0000259" key="3">
    <source>
        <dbReference type="PROSITE" id="PS50030"/>
    </source>
</evidence>
<keyword evidence="2" id="KW-0472">Membrane</keyword>
<dbReference type="InterPro" id="IPR015940">
    <property type="entry name" value="UBA"/>
</dbReference>
<evidence type="ECO:0000256" key="2">
    <source>
        <dbReference type="SAM" id="Phobius"/>
    </source>
</evidence>
<reference evidence="5" key="1">
    <citation type="submission" date="2016-11" db="UniProtKB">
        <authorList>
            <consortium name="WormBaseParasite"/>
        </authorList>
    </citation>
    <scope>IDENTIFICATION</scope>
</reference>
<dbReference type="PROSITE" id="PS50030">
    <property type="entry name" value="UBA"/>
    <property type="match status" value="1"/>
</dbReference>
<dbReference type="InterPro" id="IPR009060">
    <property type="entry name" value="UBA-like_sf"/>
</dbReference>
<dbReference type="Pfam" id="PF22562">
    <property type="entry name" value="UBA_7"/>
    <property type="match status" value="1"/>
</dbReference>
<dbReference type="Gene3D" id="3.30.720.50">
    <property type="match status" value="1"/>
</dbReference>
<dbReference type="AlphaFoldDB" id="A0A1I7WI38"/>
<dbReference type="SUPFAM" id="SSF46934">
    <property type="entry name" value="UBA-like"/>
    <property type="match status" value="1"/>
</dbReference>
<organism evidence="4 5">
    <name type="scientific">Heterorhabditis bacteriophora</name>
    <name type="common">Entomopathogenic nematode worm</name>
    <dbReference type="NCBI Taxonomy" id="37862"/>
    <lineage>
        <taxon>Eukaryota</taxon>
        <taxon>Metazoa</taxon>
        <taxon>Ecdysozoa</taxon>
        <taxon>Nematoda</taxon>
        <taxon>Chromadorea</taxon>
        <taxon>Rhabditida</taxon>
        <taxon>Rhabditina</taxon>
        <taxon>Rhabditomorpha</taxon>
        <taxon>Strongyloidea</taxon>
        <taxon>Heterorhabditidae</taxon>
        <taxon>Heterorhabditis</taxon>
    </lineage>
</organism>
<dbReference type="InterPro" id="IPR037197">
    <property type="entry name" value="WWE_dom_sf"/>
</dbReference>